<evidence type="ECO:0000256" key="5">
    <source>
        <dbReference type="ARBA" id="ARBA00022982"/>
    </source>
</evidence>
<dbReference type="NCBIfam" id="TIGR01947">
    <property type="entry name" value="rnfG"/>
    <property type="match status" value="1"/>
</dbReference>
<keyword evidence="2 6" id="KW-0597">Phosphoprotein</keyword>
<evidence type="ECO:0000259" key="7">
    <source>
        <dbReference type="SMART" id="SM00900"/>
    </source>
</evidence>
<dbReference type="Pfam" id="PF04205">
    <property type="entry name" value="FMN_bind"/>
    <property type="match status" value="1"/>
</dbReference>
<dbReference type="AlphaFoldDB" id="A0AAP6MKW0"/>
<accession>A0AAP6MKW0</accession>
<sequence length="219" mass="23922">MSAQQSRLIRSMAIAAVLLAAFALVGGGLVALTEQMTRDRIAENERRARLASLQEILPADHYDNDLVSDTVELADGTGLSLDTPVMVHRAFEDGEPVAAIFPVVAPDGYGGPIHMLMGVRVDGRLAGVRVTRHSETPGLGDPIEVRRSDWIHDFEGRSLGEEPEKKWQVQADGGEFDQFTGATITPRAVVRAVRRGLVYFEANRQLIFPETAEETSSSR</sequence>
<dbReference type="Proteomes" id="UP001302316">
    <property type="component" value="Unassembled WGS sequence"/>
</dbReference>
<dbReference type="InterPro" id="IPR007329">
    <property type="entry name" value="FMN-bd"/>
</dbReference>
<comment type="similarity">
    <text evidence="6">Belongs to the RnfG family.</text>
</comment>
<dbReference type="RefSeq" id="WP_346050375.1">
    <property type="nucleotide sequence ID" value="NZ_JAYGII010000004.1"/>
</dbReference>
<comment type="caution">
    <text evidence="8">The sequence shown here is derived from an EMBL/GenBank/DDBJ whole genome shotgun (WGS) entry which is preliminary data.</text>
</comment>
<keyword evidence="1 6" id="KW-0813">Transport</keyword>
<organism evidence="8 9">
    <name type="scientific">Natronospira elongata</name>
    <dbReference type="NCBI Taxonomy" id="3110268"/>
    <lineage>
        <taxon>Bacteria</taxon>
        <taxon>Pseudomonadati</taxon>
        <taxon>Pseudomonadota</taxon>
        <taxon>Gammaproteobacteria</taxon>
        <taxon>Natronospirales</taxon>
        <taxon>Natronospiraceae</taxon>
        <taxon>Natronospira</taxon>
    </lineage>
</organism>
<keyword evidence="3 6" id="KW-0285">Flavoprotein</keyword>
<dbReference type="GO" id="GO:0022900">
    <property type="term" value="P:electron transport chain"/>
    <property type="evidence" value="ECO:0007669"/>
    <property type="project" value="UniProtKB-UniRule"/>
</dbReference>
<evidence type="ECO:0000313" key="9">
    <source>
        <dbReference type="Proteomes" id="UP001302316"/>
    </source>
</evidence>
<comment type="cofactor">
    <cofactor evidence="6">
        <name>FMN</name>
        <dbReference type="ChEBI" id="CHEBI:58210"/>
    </cofactor>
</comment>
<keyword evidence="6" id="KW-0812">Transmembrane</keyword>
<dbReference type="EMBL" id="JAYGII010000004">
    <property type="protein sequence ID" value="MEA5444795.1"/>
    <property type="molecule type" value="Genomic_DNA"/>
</dbReference>
<dbReference type="PIRSF" id="PIRSF006091">
    <property type="entry name" value="E_trnsport_RnfG"/>
    <property type="match status" value="1"/>
</dbReference>
<keyword evidence="5 6" id="KW-0249">Electron transport</keyword>
<evidence type="ECO:0000313" key="8">
    <source>
        <dbReference type="EMBL" id="MEA5444795.1"/>
    </source>
</evidence>
<dbReference type="GO" id="GO:0009055">
    <property type="term" value="F:electron transfer activity"/>
    <property type="evidence" value="ECO:0007669"/>
    <property type="project" value="InterPro"/>
</dbReference>
<dbReference type="GO" id="GO:0010181">
    <property type="term" value="F:FMN binding"/>
    <property type="evidence" value="ECO:0007669"/>
    <property type="project" value="InterPro"/>
</dbReference>
<feature type="domain" description="FMN-binding" evidence="7">
    <location>
        <begin position="108"/>
        <end position="200"/>
    </location>
</feature>
<name>A0AAP6MKW0_9GAMM</name>
<dbReference type="InterPro" id="IPR010209">
    <property type="entry name" value="Ion_transpt_RnfG/RsxG"/>
</dbReference>
<reference evidence="8 9" key="1">
    <citation type="submission" date="2023-12" db="EMBL/GenBank/DDBJ databases">
        <title>Whole-genome sequencing of halo(alkali)philic microorganisms from hypersaline lakes.</title>
        <authorList>
            <person name="Sorokin D.Y."/>
            <person name="Merkel A.Y."/>
            <person name="Messina E."/>
            <person name="Yakimov M."/>
        </authorList>
    </citation>
    <scope>NUCLEOTIDE SEQUENCE [LARGE SCALE GENOMIC DNA]</scope>
    <source>
        <strain evidence="8 9">AB-CW1</strain>
    </source>
</reference>
<evidence type="ECO:0000256" key="3">
    <source>
        <dbReference type="ARBA" id="ARBA00022630"/>
    </source>
</evidence>
<proteinExistence type="inferred from homology"/>
<gene>
    <name evidence="8" type="primary">rsxG</name>
    <name evidence="6" type="synonym">rnfG</name>
    <name evidence="8" type="ORF">VCB98_03070</name>
</gene>
<dbReference type="PANTHER" id="PTHR36118">
    <property type="entry name" value="ION-TRANSLOCATING OXIDOREDUCTASE COMPLEX SUBUNIT G"/>
    <property type="match status" value="1"/>
</dbReference>
<comment type="function">
    <text evidence="6">Part of a membrane-bound complex that couples electron transfer with translocation of ions across the membrane.</text>
</comment>
<comment type="subunit">
    <text evidence="6">The complex is composed of six subunits: RnfA, RnfB, RnfC, RnfD, RnfE and RnfG.</text>
</comment>
<keyword evidence="6" id="KW-0997">Cell inner membrane</keyword>
<evidence type="ECO:0000256" key="4">
    <source>
        <dbReference type="ARBA" id="ARBA00022643"/>
    </source>
</evidence>
<dbReference type="PANTHER" id="PTHR36118:SF1">
    <property type="entry name" value="ION-TRANSLOCATING OXIDOREDUCTASE COMPLEX SUBUNIT G"/>
    <property type="match status" value="1"/>
</dbReference>
<dbReference type="NCBIfam" id="NF002519">
    <property type="entry name" value="PRK01908.1"/>
    <property type="match status" value="1"/>
</dbReference>
<keyword evidence="6" id="KW-1133">Transmembrane helix</keyword>
<dbReference type="EC" id="7.-.-.-" evidence="6"/>
<keyword evidence="9" id="KW-1185">Reference proteome</keyword>
<keyword evidence="6" id="KW-0472">Membrane</keyword>
<feature type="modified residue" description="FMN phosphoryl threonine" evidence="6">
    <location>
        <position position="183"/>
    </location>
</feature>
<keyword evidence="4 6" id="KW-0288">FMN</keyword>
<dbReference type="HAMAP" id="MF_00479">
    <property type="entry name" value="RsxG_RnfG"/>
    <property type="match status" value="1"/>
</dbReference>
<comment type="subcellular location">
    <subcellularLocation>
        <location evidence="6">Cell inner membrane</location>
        <topology evidence="6">Single-pass membrane protein</topology>
    </subcellularLocation>
</comment>
<dbReference type="GO" id="GO:0005886">
    <property type="term" value="C:plasma membrane"/>
    <property type="evidence" value="ECO:0007669"/>
    <property type="project" value="UniProtKB-SubCell"/>
</dbReference>
<evidence type="ECO:0000256" key="6">
    <source>
        <dbReference type="HAMAP-Rule" id="MF_00479"/>
    </source>
</evidence>
<protein>
    <recommendedName>
        <fullName evidence="6">Ion-translocating oxidoreductase complex subunit G</fullName>
        <ecNumber evidence="6">7.-.-.-</ecNumber>
    </recommendedName>
    <alternativeName>
        <fullName evidence="6">Rnf electron transport complex subunit G</fullName>
    </alternativeName>
</protein>
<evidence type="ECO:0000256" key="1">
    <source>
        <dbReference type="ARBA" id="ARBA00022448"/>
    </source>
</evidence>
<keyword evidence="6" id="KW-1003">Cell membrane</keyword>
<dbReference type="SMART" id="SM00900">
    <property type="entry name" value="FMN_bind"/>
    <property type="match status" value="1"/>
</dbReference>
<keyword evidence="6" id="KW-1278">Translocase</keyword>
<evidence type="ECO:0000256" key="2">
    <source>
        <dbReference type="ARBA" id="ARBA00022553"/>
    </source>
</evidence>